<dbReference type="Gene3D" id="3.50.50.60">
    <property type="entry name" value="FAD/NAD(P)-binding domain"/>
    <property type="match status" value="1"/>
</dbReference>
<dbReference type="FunFam" id="3.90.660.10:FF:000012">
    <property type="entry name" value="Polyamine oxidase 1"/>
    <property type="match status" value="1"/>
</dbReference>
<keyword evidence="11" id="KW-1185">Reference proteome</keyword>
<comment type="pathway">
    <text evidence="2">Amine and polyamine degradation; spermine degradation.</text>
</comment>
<dbReference type="GO" id="GO:0006598">
    <property type="term" value="P:polyamine catabolic process"/>
    <property type="evidence" value="ECO:0007669"/>
    <property type="project" value="TreeGrafter"/>
</dbReference>
<reference evidence="10" key="1">
    <citation type="submission" date="2021-01" db="EMBL/GenBank/DDBJ databases">
        <title>Adiantum capillus-veneris genome.</title>
        <authorList>
            <person name="Fang Y."/>
            <person name="Liao Q."/>
        </authorList>
    </citation>
    <scope>NUCLEOTIDE SEQUENCE</scope>
    <source>
        <strain evidence="10">H3</strain>
        <tissue evidence="10">Leaf</tissue>
    </source>
</reference>
<dbReference type="InterPro" id="IPR050281">
    <property type="entry name" value="Flavin_monoamine_oxidase"/>
</dbReference>
<evidence type="ECO:0000256" key="1">
    <source>
        <dbReference type="ARBA" id="ARBA00001974"/>
    </source>
</evidence>
<evidence type="ECO:0000256" key="7">
    <source>
        <dbReference type="PIRSR" id="PIRSR601613-1"/>
    </source>
</evidence>
<dbReference type="GO" id="GO:0046592">
    <property type="term" value="F:polyamine oxidase activity"/>
    <property type="evidence" value="ECO:0007669"/>
    <property type="project" value="UniProtKB-ARBA"/>
</dbReference>
<evidence type="ECO:0000256" key="5">
    <source>
        <dbReference type="ARBA" id="ARBA00022827"/>
    </source>
</evidence>
<keyword evidence="5" id="KW-0274">FAD</keyword>
<evidence type="ECO:0000313" key="10">
    <source>
        <dbReference type="EMBL" id="KAI5065858.1"/>
    </source>
</evidence>
<accession>A0A9D4Z870</accession>
<comment type="similarity">
    <text evidence="3">Belongs to the flavin monoamine oxidase family.</text>
</comment>
<dbReference type="SUPFAM" id="SSF51905">
    <property type="entry name" value="FAD/NAD(P)-binding domain"/>
    <property type="match status" value="1"/>
</dbReference>
<comment type="cofactor">
    <cofactor evidence="1">
        <name>FAD</name>
        <dbReference type="ChEBI" id="CHEBI:57692"/>
    </cofactor>
</comment>
<keyword evidence="6" id="KW-0560">Oxidoreductase</keyword>
<dbReference type="Gene3D" id="3.90.660.10">
    <property type="match status" value="1"/>
</dbReference>
<keyword evidence="8" id="KW-0732">Signal</keyword>
<feature type="binding site" evidence="7">
    <location>
        <position position="35"/>
    </location>
    <ligand>
        <name>FAD</name>
        <dbReference type="ChEBI" id="CHEBI:57692"/>
    </ligand>
</feature>
<dbReference type="PANTHER" id="PTHR10742">
    <property type="entry name" value="FLAVIN MONOAMINE OXIDASE"/>
    <property type="match status" value="1"/>
</dbReference>
<feature type="domain" description="Amine oxidase" evidence="9">
    <location>
        <begin position="34"/>
        <end position="467"/>
    </location>
</feature>
<evidence type="ECO:0000256" key="2">
    <source>
        <dbReference type="ARBA" id="ARBA00004723"/>
    </source>
</evidence>
<evidence type="ECO:0000256" key="3">
    <source>
        <dbReference type="ARBA" id="ARBA00005995"/>
    </source>
</evidence>
<dbReference type="PANTHER" id="PTHR10742:SF313">
    <property type="entry name" value="AMINE OXIDASE"/>
    <property type="match status" value="1"/>
</dbReference>
<gene>
    <name evidence="10" type="ORF">GOP47_0018482</name>
</gene>
<dbReference type="AlphaFoldDB" id="A0A9D4Z870"/>
<keyword evidence="4" id="KW-0285">Flavoprotein</keyword>
<dbReference type="Proteomes" id="UP000886520">
    <property type="component" value="Chromosome 18"/>
</dbReference>
<evidence type="ECO:0000256" key="4">
    <source>
        <dbReference type="ARBA" id="ARBA00022630"/>
    </source>
</evidence>
<protein>
    <recommendedName>
        <fullName evidence="9">Amine oxidase domain-containing protein</fullName>
    </recommendedName>
</protein>
<sequence>MECLVWLLMSCTSLLSLSASSSENPTVIIIGAGMSGIMAAKTLSERGINDFLILEASDRIGGRMLHTNFSGYVIEVGANWVEGVGGQQENPIWTLAKKYDLRVSYSDYNNISANTYNEEGELLQLSKTKPHFDLADASFNYSNALSFSLNAYSEEDVSIATAQRLFGVIPTSPLDMAIDYFYYDFEIAEPPRITSLKNVLPNPTFDYYGDSEYFVCDKRGYSYLPEQLAREFLKHDNEKFIDSRLKLQKVVRQIKYSPHGVHISTEDNSTYHASYAILSVSLGVLKSRLITFKPDLPYWKIKTFYQFDMSIYTKIFLKFPYKFWPTGPGTEFFLYADDKRGYYPFWQHLENEYPGANILFVTVTDDEARRIEQQSNKVTKEEIMEILKKLFGEGIPEAEDVLVPRWWKNRFYGGSYTNWPIGVSGADFDRMKVPVGPLYFTGEHTSEKFNGYVHGAYLAGIATAETLLDCINHGKCREVTSDGLPWAHQNNSQADIQANKTCTGVCCKDVQQVRL</sequence>
<dbReference type="InterPro" id="IPR036188">
    <property type="entry name" value="FAD/NAD-bd_sf"/>
</dbReference>
<dbReference type="SUPFAM" id="SSF54373">
    <property type="entry name" value="FAD-linked reductases, C-terminal domain"/>
    <property type="match status" value="1"/>
</dbReference>
<evidence type="ECO:0000256" key="8">
    <source>
        <dbReference type="SAM" id="SignalP"/>
    </source>
</evidence>
<proteinExistence type="inferred from homology"/>
<feature type="binding site" evidence="7">
    <location>
        <position position="251"/>
    </location>
    <ligand>
        <name>FAD</name>
        <dbReference type="ChEBI" id="CHEBI:57692"/>
    </ligand>
</feature>
<evidence type="ECO:0000313" key="11">
    <source>
        <dbReference type="Proteomes" id="UP000886520"/>
    </source>
</evidence>
<dbReference type="OrthoDB" id="5046242at2759"/>
<dbReference type="PRINTS" id="PR00757">
    <property type="entry name" value="AMINEOXDASEF"/>
</dbReference>
<name>A0A9D4Z870_ADICA</name>
<organism evidence="10 11">
    <name type="scientific">Adiantum capillus-veneris</name>
    <name type="common">Maidenhair fern</name>
    <dbReference type="NCBI Taxonomy" id="13818"/>
    <lineage>
        <taxon>Eukaryota</taxon>
        <taxon>Viridiplantae</taxon>
        <taxon>Streptophyta</taxon>
        <taxon>Embryophyta</taxon>
        <taxon>Tracheophyta</taxon>
        <taxon>Polypodiopsida</taxon>
        <taxon>Polypodiidae</taxon>
        <taxon>Polypodiales</taxon>
        <taxon>Pteridineae</taxon>
        <taxon>Pteridaceae</taxon>
        <taxon>Vittarioideae</taxon>
        <taxon>Adiantum</taxon>
    </lineage>
</organism>
<feature type="binding site" evidence="7">
    <location>
        <begin position="55"/>
        <end position="56"/>
    </location>
    <ligand>
        <name>FAD</name>
        <dbReference type="ChEBI" id="CHEBI:57692"/>
    </ligand>
</feature>
<feature type="chain" id="PRO_5039182887" description="Amine oxidase domain-containing protein" evidence="8">
    <location>
        <begin position="23"/>
        <end position="515"/>
    </location>
</feature>
<dbReference type="GO" id="GO:0050660">
    <property type="term" value="F:flavin adenine dinucleotide binding"/>
    <property type="evidence" value="ECO:0007669"/>
    <property type="project" value="UniProtKB-ARBA"/>
</dbReference>
<dbReference type="EMBL" id="JABFUD020000018">
    <property type="protein sequence ID" value="KAI5065858.1"/>
    <property type="molecule type" value="Genomic_DNA"/>
</dbReference>
<evidence type="ECO:0000259" key="9">
    <source>
        <dbReference type="Pfam" id="PF01593"/>
    </source>
</evidence>
<comment type="caution">
    <text evidence="10">The sequence shown here is derived from an EMBL/GenBank/DDBJ whole genome shotgun (WGS) entry which is preliminary data.</text>
</comment>
<feature type="signal peptide" evidence="8">
    <location>
        <begin position="1"/>
        <end position="22"/>
    </location>
</feature>
<evidence type="ECO:0000256" key="6">
    <source>
        <dbReference type="ARBA" id="ARBA00023002"/>
    </source>
</evidence>
<dbReference type="InterPro" id="IPR001613">
    <property type="entry name" value="Flavin_amine_oxidase"/>
</dbReference>
<dbReference type="InterPro" id="IPR002937">
    <property type="entry name" value="Amino_oxidase"/>
</dbReference>
<dbReference type="Pfam" id="PF01593">
    <property type="entry name" value="Amino_oxidase"/>
    <property type="match status" value="1"/>
</dbReference>